<evidence type="ECO:0000256" key="1">
    <source>
        <dbReference type="SAM" id="Phobius"/>
    </source>
</evidence>
<dbReference type="Pfam" id="PF22564">
    <property type="entry name" value="HAAS"/>
    <property type="match status" value="1"/>
</dbReference>
<feature type="transmembrane region" description="Helical" evidence="1">
    <location>
        <begin position="155"/>
        <end position="177"/>
    </location>
</feature>
<dbReference type="OrthoDB" id="2194328at2"/>
<feature type="transmembrane region" description="Helical" evidence="1">
    <location>
        <begin position="87"/>
        <end position="109"/>
    </location>
</feature>
<keyword evidence="1" id="KW-1133">Transmembrane helix</keyword>
<gene>
    <name evidence="2" type="ORF">D3P96_05680</name>
</gene>
<comment type="caution">
    <text evidence="2">The sequence shown here is derived from an EMBL/GenBank/DDBJ whole genome shotgun (WGS) entry which is preliminary data.</text>
</comment>
<evidence type="ECO:0000313" key="3">
    <source>
        <dbReference type="Proteomes" id="UP000275836"/>
    </source>
</evidence>
<name>A0A3P2RGH1_WEIVI</name>
<protein>
    <submittedName>
        <fullName evidence="2">DUF1700 domain-containing protein</fullName>
    </submittedName>
</protein>
<dbReference type="EMBL" id="RHGY01000005">
    <property type="protein sequence ID" value="RRG17890.1"/>
    <property type="molecule type" value="Genomic_DNA"/>
</dbReference>
<accession>A0A3P2RGH1</accession>
<reference evidence="2 3" key="1">
    <citation type="submission" date="2018-10" db="EMBL/GenBank/DDBJ databases">
        <title>Draft genome sequence of Weissella viridescens UCO-SMC3.</title>
        <authorList>
            <person name="Garcia-Cancino A."/>
            <person name="Espinoza-Monje M."/>
            <person name="Albarracin L."/>
            <person name="Garcia-Castillo V."/>
            <person name="Campos-Martin J."/>
            <person name="Nakano Y."/>
            <person name="Guitierrez-Zamorano C."/>
            <person name="Ikeda-Ohtsubo W."/>
            <person name="Morita H."/>
            <person name="Kitazawa H."/>
            <person name="Villena J."/>
        </authorList>
    </citation>
    <scope>NUCLEOTIDE SEQUENCE [LARGE SCALE GENOMIC DNA]</scope>
    <source>
        <strain evidence="2 3">UCO-SMC3</strain>
    </source>
</reference>
<dbReference type="RefSeq" id="WP_124943398.1">
    <property type="nucleotide sequence ID" value="NZ_RHGY01000005.1"/>
</dbReference>
<organism evidence="2 3">
    <name type="scientific">Weissella viridescens</name>
    <name type="common">Lactobacillus viridescens</name>
    <dbReference type="NCBI Taxonomy" id="1629"/>
    <lineage>
        <taxon>Bacteria</taxon>
        <taxon>Bacillati</taxon>
        <taxon>Bacillota</taxon>
        <taxon>Bacilli</taxon>
        <taxon>Lactobacillales</taxon>
        <taxon>Lactobacillaceae</taxon>
        <taxon>Weissella</taxon>
    </lineage>
</organism>
<proteinExistence type="predicted"/>
<sequence>MFNDYFAEVRNYLNGVPSHDQEEMIQFYEEQAMDANWTVEEMVQKYGTPKQFARSLRLEYTMNLDDEQANQASDVTPQAKGKNRSQMIWLIILGLLASPILVLLALFLIPMILGILFAFVMMIFSIYAGVIGVLGAGLAAIFAGFSLFSSSVPTAIFFGGLGLLLTGLVVIFGPIIWNITKWMFEMFIKFMKWLGRKLVSNHRGNQSKGV</sequence>
<dbReference type="Proteomes" id="UP000275836">
    <property type="component" value="Unassembled WGS sequence"/>
</dbReference>
<dbReference type="AlphaFoldDB" id="A0A3P2RGH1"/>
<keyword evidence="1" id="KW-0812">Transmembrane</keyword>
<evidence type="ECO:0000313" key="2">
    <source>
        <dbReference type="EMBL" id="RRG17890.1"/>
    </source>
</evidence>
<keyword evidence="1" id="KW-0472">Membrane</keyword>
<feature type="transmembrane region" description="Helical" evidence="1">
    <location>
        <begin position="115"/>
        <end position="148"/>
    </location>
</feature>